<name>A0A3E2U6X8_9FIRM</name>
<reference evidence="1 2" key="1">
    <citation type="submission" date="2018-08" db="EMBL/GenBank/DDBJ databases">
        <title>A genome reference for cultivated species of the human gut microbiota.</title>
        <authorList>
            <person name="Zou Y."/>
            <person name="Xue W."/>
            <person name="Luo G."/>
        </authorList>
    </citation>
    <scope>NUCLEOTIDE SEQUENCE [LARGE SCALE GENOMIC DNA]</scope>
    <source>
        <strain evidence="1 2">AF32-8AC</strain>
    </source>
</reference>
<organism evidence="1 2">
    <name type="scientific">Faecalibacterium prausnitzii</name>
    <dbReference type="NCBI Taxonomy" id="853"/>
    <lineage>
        <taxon>Bacteria</taxon>
        <taxon>Bacillati</taxon>
        <taxon>Bacillota</taxon>
        <taxon>Clostridia</taxon>
        <taxon>Eubacteriales</taxon>
        <taxon>Oscillospiraceae</taxon>
        <taxon>Faecalibacterium</taxon>
    </lineage>
</organism>
<sequence length="153" mass="17702">MGTLTCKIRQRVQKLPGRKLRCFAQKWRKLESFKIRVFCPVGSFNQRARDSSSLERTKEKQTINRKKTRCKSWAFLFLYAENGPENATKTRQIRKDFRKQDLACRSKNPPTIFDVNSQKTGGLYSDDENFAGGHKKSAATLKHKMERSEILAG</sequence>
<accession>A0A3E2U6X8</accession>
<dbReference type="AlphaFoldDB" id="A0A3E2U6X8"/>
<evidence type="ECO:0000313" key="2">
    <source>
        <dbReference type="Proteomes" id="UP000260991"/>
    </source>
</evidence>
<dbReference type="Proteomes" id="UP000260991">
    <property type="component" value="Unassembled WGS sequence"/>
</dbReference>
<dbReference type="EMBL" id="QVER01000006">
    <property type="protein sequence ID" value="RGB91870.1"/>
    <property type="molecule type" value="Genomic_DNA"/>
</dbReference>
<evidence type="ECO:0000313" key="1">
    <source>
        <dbReference type="EMBL" id="RGB91870.1"/>
    </source>
</evidence>
<gene>
    <name evidence="1" type="ORF">DWZ46_06650</name>
</gene>
<comment type="caution">
    <text evidence="1">The sequence shown here is derived from an EMBL/GenBank/DDBJ whole genome shotgun (WGS) entry which is preliminary data.</text>
</comment>
<proteinExistence type="predicted"/>
<protein>
    <submittedName>
        <fullName evidence="1">Uncharacterized protein</fullName>
    </submittedName>
</protein>